<comment type="caution">
    <text evidence="2">The sequence shown here is derived from an EMBL/GenBank/DDBJ whole genome shotgun (WGS) entry which is preliminary data.</text>
</comment>
<proteinExistence type="predicted"/>
<evidence type="ECO:0000313" key="2">
    <source>
        <dbReference type="EMBL" id="PRY48354.1"/>
    </source>
</evidence>
<feature type="domain" description="CdiA toxin EC869-like" evidence="1">
    <location>
        <begin position="216"/>
        <end position="306"/>
    </location>
</feature>
<evidence type="ECO:0000313" key="3">
    <source>
        <dbReference type="Proteomes" id="UP000237822"/>
    </source>
</evidence>
<gene>
    <name evidence="2" type="ORF">BCF74_1511</name>
</gene>
<dbReference type="Proteomes" id="UP000237822">
    <property type="component" value="Unassembled WGS sequence"/>
</dbReference>
<sequence>MRAQGIRVYVEPNTTAGTSEMERAVTVLEVARTEVRAAGETAARALEAAEPPKDSVWQQALRGARWVSPMAWFVESNWGTLSDPETWYAIGMWNRDPQVSREAGAGILVGAGEVLLMASGPNSPALTKAWKSATNTWSWQLGLDPSSAAAAMGVLLGREVLSNIRGPGGSQGLAMREAAEEGLVRAEQLIQKHSANSIEEMWGISPFARGYIAEAMQGGNLPYGFRVFDRFDGQHATSIKSIDLRAASYADNPAAVERRLNRYLDAVVRALPVSRQDILVRPDSLVSRTLEIVIPEGSATSSHRSVIDSLSDRANEYSRLHPETSPVHVKVVEL</sequence>
<protein>
    <recommendedName>
        <fullName evidence="1">CdiA toxin EC869-like domain-containing protein</fullName>
    </recommendedName>
</protein>
<dbReference type="EMBL" id="PVTI01000051">
    <property type="protein sequence ID" value="PRY48354.1"/>
    <property type="molecule type" value="Genomic_DNA"/>
</dbReference>
<name>A0A2T0TRL3_9MICO</name>
<dbReference type="Gene3D" id="3.40.1350.110">
    <property type="match status" value="1"/>
</dbReference>
<dbReference type="AlphaFoldDB" id="A0A2T0TRL3"/>
<accession>A0A2T0TRL3</accession>
<dbReference type="Pfam" id="PF21111">
    <property type="entry name" value="CDI_toxin_EC869_like"/>
    <property type="match status" value="1"/>
</dbReference>
<dbReference type="InterPro" id="IPR033799">
    <property type="entry name" value="CdiA_EC869-like"/>
</dbReference>
<reference evidence="2 3" key="1">
    <citation type="submission" date="2018-03" db="EMBL/GenBank/DDBJ databases">
        <title>Genomic Encyclopedia of Archaeal and Bacterial Type Strains, Phase II (KMG-II): from individual species to whole genera.</title>
        <authorList>
            <person name="Goeker M."/>
        </authorList>
    </citation>
    <scope>NUCLEOTIDE SEQUENCE [LARGE SCALE GENOMIC DNA]</scope>
    <source>
        <strain evidence="2 3">ATCC BAA-1496</strain>
    </source>
</reference>
<organism evidence="2 3">
    <name type="scientific">Knoellia remsis</name>
    <dbReference type="NCBI Taxonomy" id="407159"/>
    <lineage>
        <taxon>Bacteria</taxon>
        <taxon>Bacillati</taxon>
        <taxon>Actinomycetota</taxon>
        <taxon>Actinomycetes</taxon>
        <taxon>Micrococcales</taxon>
        <taxon>Intrasporangiaceae</taxon>
        <taxon>Knoellia</taxon>
    </lineage>
</organism>
<keyword evidence="3" id="KW-1185">Reference proteome</keyword>
<dbReference type="GO" id="GO:0004530">
    <property type="term" value="F:deoxyribonuclease I activity"/>
    <property type="evidence" value="ECO:0007669"/>
    <property type="project" value="InterPro"/>
</dbReference>
<evidence type="ECO:0000259" key="1">
    <source>
        <dbReference type="Pfam" id="PF21111"/>
    </source>
</evidence>